<feature type="domain" description="Solute-binding protein family 5" evidence="5">
    <location>
        <begin position="100"/>
        <end position="427"/>
    </location>
</feature>
<feature type="signal peptide" evidence="4">
    <location>
        <begin position="1"/>
        <end position="25"/>
    </location>
</feature>
<comment type="similarity">
    <text evidence="1">Belongs to the bacterial solute-binding protein 5 family.</text>
</comment>
<keyword evidence="2" id="KW-0813">Transport</keyword>
<dbReference type="PIRSF" id="PIRSF002741">
    <property type="entry name" value="MppA"/>
    <property type="match status" value="1"/>
</dbReference>
<dbReference type="PANTHER" id="PTHR30290:SF9">
    <property type="entry name" value="OLIGOPEPTIDE-BINDING PROTEIN APPA"/>
    <property type="match status" value="1"/>
</dbReference>
<evidence type="ECO:0000256" key="4">
    <source>
        <dbReference type="SAM" id="SignalP"/>
    </source>
</evidence>
<evidence type="ECO:0000256" key="3">
    <source>
        <dbReference type="ARBA" id="ARBA00022729"/>
    </source>
</evidence>
<dbReference type="EMBL" id="JAHLQI010000002">
    <property type="protein sequence ID" value="MBU5490107.1"/>
    <property type="molecule type" value="Genomic_DNA"/>
</dbReference>
<comment type="caution">
    <text evidence="6">The sequence shown here is derived from an EMBL/GenBank/DDBJ whole genome shotgun (WGS) entry which is preliminary data.</text>
</comment>
<evidence type="ECO:0000256" key="2">
    <source>
        <dbReference type="ARBA" id="ARBA00022448"/>
    </source>
</evidence>
<feature type="chain" id="PRO_5047408987" evidence="4">
    <location>
        <begin position="26"/>
        <end position="526"/>
    </location>
</feature>
<reference evidence="6 7" key="1">
    <citation type="submission" date="2021-06" db="EMBL/GenBank/DDBJ databases">
        <authorList>
            <person name="Sun Q."/>
            <person name="Li D."/>
        </authorList>
    </citation>
    <scope>NUCLEOTIDE SEQUENCE [LARGE SCALE GENOMIC DNA]</scope>
    <source>
        <strain evidence="6 7">MSJd-7</strain>
    </source>
</reference>
<dbReference type="RefSeq" id="WP_216469750.1">
    <property type="nucleotide sequence ID" value="NZ_JAHLQI010000002.1"/>
</dbReference>
<accession>A0ABS6ERB9</accession>
<keyword evidence="7" id="KW-1185">Reference proteome</keyword>
<proteinExistence type="inferred from homology"/>
<gene>
    <name evidence="6" type="ORF">KQI75_05650</name>
</gene>
<dbReference type="PROSITE" id="PS51257">
    <property type="entry name" value="PROKAR_LIPOPROTEIN"/>
    <property type="match status" value="1"/>
</dbReference>
<evidence type="ECO:0000313" key="7">
    <source>
        <dbReference type="Proteomes" id="UP000783588"/>
    </source>
</evidence>
<evidence type="ECO:0000256" key="1">
    <source>
        <dbReference type="ARBA" id="ARBA00005695"/>
    </source>
</evidence>
<name>A0ABS6ERB9_9FIRM</name>
<dbReference type="PANTHER" id="PTHR30290">
    <property type="entry name" value="PERIPLASMIC BINDING COMPONENT OF ABC TRANSPORTER"/>
    <property type="match status" value="1"/>
</dbReference>
<protein>
    <submittedName>
        <fullName evidence="6">ABC transporter substrate-binding protein</fullName>
    </submittedName>
</protein>
<dbReference type="Pfam" id="PF00496">
    <property type="entry name" value="SBP_bac_5"/>
    <property type="match status" value="1"/>
</dbReference>
<sequence>MKTRQKITAWLAGACLMGALLTGCAGTDAQQDAGSGTVNTGSGEPVAQADKNVQAVASFSLAYNENDGLDPLACTSEENKLLSQLCFERLFLLNENFEPQMELCASVQRNSAKSYTLTIRDGVKFHSGEQLKPSDVVYSLNNARLRDDSTYQEQLSCISSVKYSGSEIYIRLKTAKSEKALEALLDVPIFCKGSEDDEIPDGSGPYKITKSDDGGIHAVPFEQWSGGVIQFCDSITLQPIANSAGAVNLLGTGQLSMLVQRDAEETAASGAKYTKTVGTSRMHYLGINCNDTPLDNKNVRTALSMLMDRDTIAQTCFAGRADAAALPAKKIPDGVKAPSFNQEAAVKLLKKAGIYDRDNDGYLEIRGGSDFKLQIIYNKQYGTKGAVLEQYAKTLNEMGIQTKVIPLEFEECQSRLSRGRYQMYYGEYEMTTDLDLSSIISRNGDRNFGDYRSTTMTSALSDLNNATEDEYDTAYQTYLTCFAQETPIIPIVFERRLISAVEDFPKGFDPWPDQIFHGLGSWSATS</sequence>
<dbReference type="InterPro" id="IPR000914">
    <property type="entry name" value="SBP_5_dom"/>
</dbReference>
<evidence type="ECO:0000259" key="5">
    <source>
        <dbReference type="Pfam" id="PF00496"/>
    </source>
</evidence>
<dbReference type="InterPro" id="IPR039424">
    <property type="entry name" value="SBP_5"/>
</dbReference>
<dbReference type="InterPro" id="IPR030678">
    <property type="entry name" value="Peptide/Ni-bd"/>
</dbReference>
<organism evidence="6 7">
    <name type="scientific">Butyricicoccus intestinisimiae</name>
    <dbReference type="NCBI Taxonomy" id="2841509"/>
    <lineage>
        <taxon>Bacteria</taxon>
        <taxon>Bacillati</taxon>
        <taxon>Bacillota</taxon>
        <taxon>Clostridia</taxon>
        <taxon>Eubacteriales</taxon>
        <taxon>Butyricicoccaceae</taxon>
        <taxon>Butyricicoccus</taxon>
    </lineage>
</organism>
<evidence type="ECO:0000313" key="6">
    <source>
        <dbReference type="EMBL" id="MBU5490107.1"/>
    </source>
</evidence>
<dbReference type="CDD" id="cd00995">
    <property type="entry name" value="PBP2_NikA_DppA_OppA_like"/>
    <property type="match status" value="1"/>
</dbReference>
<dbReference type="Proteomes" id="UP000783588">
    <property type="component" value="Unassembled WGS sequence"/>
</dbReference>
<keyword evidence="3 4" id="KW-0732">Signal</keyword>